<dbReference type="FunFam" id="3.10.10.10:FF:000003">
    <property type="entry name" value="Retrovirus-related Pol polyprotein from transposon 297-like Protein"/>
    <property type="match status" value="1"/>
</dbReference>
<reference evidence="2" key="1">
    <citation type="submission" date="2020-04" db="EMBL/GenBank/DDBJ databases">
        <authorList>
            <person name="Alioto T."/>
            <person name="Alioto T."/>
            <person name="Gomez Garrido J."/>
        </authorList>
    </citation>
    <scope>NUCLEOTIDE SEQUENCE</scope>
    <source>
        <strain evidence="2">A484AB</strain>
    </source>
</reference>
<evidence type="ECO:0000313" key="3">
    <source>
        <dbReference type="Proteomes" id="UP001152795"/>
    </source>
</evidence>
<keyword evidence="3" id="KW-1185">Reference proteome</keyword>
<sequence length="423" mass="47715">MATPNLSLPNFPPFDVHVDGNVGPRWKKWLTRFERLLIATNITEAKQKRALLLHYAGPAVDEIFDTLSDTGEDKTINKQRQALRDNPTLKDLLAAGRAQERSEAQAEAVEKGVSPVNSIKYEQSQRDTRNRKNHGKYQQSKSRYFGNAGNQQAPAGNRQFPTRNRQIPPGNQQIPTQQCRNCGGIFPHNGDCPAKGKECRACGKSDHFAKVCRSKPERREIHQVSETPSEEPQYLFTLQNNHQHNTSPLCEVYIANEAVQTIESTYEKIRKRNKNASTTVNATFYVTKGQNGNLLSCNTAESLGILKITVNTVLDTPNTTPEQNFPDLFDGIGKIKDKTIKLHIDPEIEPKEQSHRRIPFHIRQDVEREIKRLEDLDIIETVEGPSPWVSPIVVVPKKSAEIRICVDMREANKAVKKAPHANP</sequence>
<dbReference type="AlphaFoldDB" id="A0A7D9D5M8"/>
<dbReference type="PANTHER" id="PTHR37984">
    <property type="entry name" value="PROTEIN CBG26694"/>
    <property type="match status" value="1"/>
</dbReference>
<dbReference type="InterPro" id="IPR050951">
    <property type="entry name" value="Retrovirus_Pol_polyprotein"/>
</dbReference>
<dbReference type="Proteomes" id="UP001152795">
    <property type="component" value="Unassembled WGS sequence"/>
</dbReference>
<dbReference type="EMBL" id="CACRXK020000046">
    <property type="protein sequence ID" value="CAB3977433.1"/>
    <property type="molecule type" value="Genomic_DNA"/>
</dbReference>
<dbReference type="SUPFAM" id="SSF56672">
    <property type="entry name" value="DNA/RNA polymerases"/>
    <property type="match status" value="1"/>
</dbReference>
<protein>
    <submittedName>
        <fullName evidence="2">Retrovirus-related Pol poly</fullName>
    </submittedName>
</protein>
<accession>A0A7D9D5M8</accession>
<evidence type="ECO:0000313" key="2">
    <source>
        <dbReference type="EMBL" id="CAB3977433.1"/>
    </source>
</evidence>
<dbReference type="OrthoDB" id="8039770at2759"/>
<organism evidence="2 3">
    <name type="scientific">Paramuricea clavata</name>
    <name type="common">Red gorgonian</name>
    <name type="synonym">Violescent sea-whip</name>
    <dbReference type="NCBI Taxonomy" id="317549"/>
    <lineage>
        <taxon>Eukaryota</taxon>
        <taxon>Metazoa</taxon>
        <taxon>Cnidaria</taxon>
        <taxon>Anthozoa</taxon>
        <taxon>Octocorallia</taxon>
        <taxon>Malacalcyonacea</taxon>
        <taxon>Plexauridae</taxon>
        <taxon>Paramuricea</taxon>
    </lineage>
</organism>
<comment type="caution">
    <text evidence="2">The sequence shown here is derived from an EMBL/GenBank/DDBJ whole genome shotgun (WGS) entry which is preliminary data.</text>
</comment>
<dbReference type="PANTHER" id="PTHR37984:SF9">
    <property type="entry name" value="INTEGRASE CATALYTIC DOMAIN-CONTAINING PROTEIN"/>
    <property type="match status" value="1"/>
</dbReference>
<gene>
    <name evidence="2" type="ORF">PACLA_8A045614</name>
</gene>
<proteinExistence type="predicted"/>
<name>A0A7D9D5M8_PARCT</name>
<feature type="compositionally biased region" description="Basic and acidic residues" evidence="1">
    <location>
        <begin position="98"/>
        <end position="110"/>
    </location>
</feature>
<dbReference type="Gene3D" id="3.10.10.10">
    <property type="entry name" value="HIV Type 1 Reverse Transcriptase, subunit A, domain 1"/>
    <property type="match status" value="1"/>
</dbReference>
<feature type="region of interest" description="Disordered" evidence="1">
    <location>
        <begin position="96"/>
        <end position="172"/>
    </location>
</feature>
<evidence type="ECO:0000256" key="1">
    <source>
        <dbReference type="SAM" id="MobiDB-lite"/>
    </source>
</evidence>
<dbReference type="Gene3D" id="4.10.60.10">
    <property type="entry name" value="Zinc finger, CCHC-type"/>
    <property type="match status" value="1"/>
</dbReference>
<dbReference type="InterPro" id="IPR043502">
    <property type="entry name" value="DNA/RNA_pol_sf"/>
</dbReference>
<feature type="compositionally biased region" description="Polar residues" evidence="1">
    <location>
        <begin position="136"/>
        <end position="172"/>
    </location>
</feature>